<protein>
    <recommendedName>
        <fullName evidence="4">SGNH/GDSL hydrolase family protein</fullName>
    </recommendedName>
</protein>
<sequence length="375" mass="43394">MKKYRRWYFSAIILLVLCCTGVAVTNYLVDPYSLFGKSAIAGLKLPTQEYLSKARYLATGKPEVIFLGSSRTSRGLDPRHYRLITGESAYNSGLSGANIYVARRYLEYALSHDSSLRKVVLGIDFEGFSQFSEIKPVFSEERLKSAAWVRQDLLGNLLTEQALKDSIKVLRINLSGNPYASDILLADGSYSEEEVILRNQRLMEQGTNMFYEHLKNHLHNREVYARYQLSEQSLDDLRRFVALCSDNQVELTVMIHPSHALQWEGIRVAGLWDEFEAWKREVVEITDVWDFSGFNSITTSSPDRFDMYMDQSHYGKKIGNYVMDRIWNSDKASVQENFGVLLTRDNLEEQLIRIRNERDNWERKHPDIVSRIENL</sequence>
<gene>
    <name evidence="2" type="ORF">ACFO1S_02775</name>
</gene>
<reference evidence="3" key="1">
    <citation type="journal article" date="2019" name="Int. J. Syst. Evol. Microbiol.">
        <title>The Global Catalogue of Microorganisms (GCM) 10K type strain sequencing project: providing services to taxonomists for standard genome sequencing and annotation.</title>
        <authorList>
            <consortium name="The Broad Institute Genomics Platform"/>
            <consortium name="The Broad Institute Genome Sequencing Center for Infectious Disease"/>
            <person name="Wu L."/>
            <person name="Ma J."/>
        </authorList>
    </citation>
    <scope>NUCLEOTIDE SEQUENCE [LARGE SCALE GENOMIC DNA]</scope>
    <source>
        <strain evidence="3">CGMCC 4.1641</strain>
    </source>
</reference>
<evidence type="ECO:0000313" key="2">
    <source>
        <dbReference type="EMBL" id="MFC4302365.1"/>
    </source>
</evidence>
<dbReference type="EMBL" id="JBHSED010000003">
    <property type="protein sequence ID" value="MFC4302365.1"/>
    <property type="molecule type" value="Genomic_DNA"/>
</dbReference>
<accession>A0ABV8S4T8</accession>
<keyword evidence="1" id="KW-0472">Membrane</keyword>
<proteinExistence type="predicted"/>
<keyword evidence="1" id="KW-1133">Transmembrane helix</keyword>
<evidence type="ECO:0000256" key="1">
    <source>
        <dbReference type="SAM" id="Phobius"/>
    </source>
</evidence>
<evidence type="ECO:0000313" key="3">
    <source>
        <dbReference type="Proteomes" id="UP001595755"/>
    </source>
</evidence>
<dbReference type="RefSeq" id="WP_378126196.1">
    <property type="nucleotide sequence ID" value="NZ_JBHSED010000003.1"/>
</dbReference>
<keyword evidence="1" id="KW-0812">Transmembrane</keyword>
<evidence type="ECO:0008006" key="4">
    <source>
        <dbReference type="Google" id="ProtNLM"/>
    </source>
</evidence>
<organism evidence="2 3">
    <name type="scientific">Cohnella boryungensis</name>
    <dbReference type="NCBI Taxonomy" id="768479"/>
    <lineage>
        <taxon>Bacteria</taxon>
        <taxon>Bacillati</taxon>
        <taxon>Bacillota</taxon>
        <taxon>Bacilli</taxon>
        <taxon>Bacillales</taxon>
        <taxon>Paenibacillaceae</taxon>
        <taxon>Cohnella</taxon>
    </lineage>
</organism>
<keyword evidence="3" id="KW-1185">Reference proteome</keyword>
<name>A0ABV8S4T8_9BACL</name>
<comment type="caution">
    <text evidence="2">The sequence shown here is derived from an EMBL/GenBank/DDBJ whole genome shotgun (WGS) entry which is preliminary data.</text>
</comment>
<feature type="transmembrane region" description="Helical" evidence="1">
    <location>
        <begin position="7"/>
        <end position="29"/>
    </location>
</feature>
<dbReference type="Proteomes" id="UP001595755">
    <property type="component" value="Unassembled WGS sequence"/>
</dbReference>